<dbReference type="InterPro" id="IPR052184">
    <property type="entry name" value="SDR_enzymes"/>
</dbReference>
<dbReference type="Proteomes" id="UP000029989">
    <property type="component" value="Unassembled WGS sequence"/>
</dbReference>
<dbReference type="InterPro" id="IPR002347">
    <property type="entry name" value="SDR_fam"/>
</dbReference>
<accession>A0A0A0EZK8</accession>
<dbReference type="AlphaFoldDB" id="A0A0A0EZK8"/>
<dbReference type="OrthoDB" id="5786478at2"/>
<dbReference type="RefSeq" id="WP_036212341.1">
    <property type="nucleotide sequence ID" value="NZ_AVPT01000025.1"/>
</dbReference>
<dbReference type="PRINTS" id="PR00080">
    <property type="entry name" value="SDRFAMILY"/>
</dbReference>
<reference evidence="2 3" key="1">
    <citation type="journal article" date="2015" name="Stand. Genomic Sci.">
        <title>Genomic information of the arsenic-resistant bacterium Lysobacter arseniciresistens type strain ZS79(T) and comparison of Lysobacter draft genomes.</title>
        <authorList>
            <person name="Liu L."/>
            <person name="Zhang S."/>
            <person name="Luo M."/>
            <person name="Wang G."/>
        </authorList>
    </citation>
    <scope>NUCLEOTIDE SEQUENCE [LARGE SCALE GENOMIC DNA]</scope>
    <source>
        <strain evidence="2 3">ZS79</strain>
    </source>
</reference>
<dbReference type="Pfam" id="PF00106">
    <property type="entry name" value="adh_short"/>
    <property type="match status" value="1"/>
</dbReference>
<name>A0A0A0EZK8_9GAMM</name>
<gene>
    <name evidence="2" type="ORF">N799_09190</name>
</gene>
<keyword evidence="3" id="KW-1185">Reference proteome</keyword>
<organism evidence="2 3">
    <name type="scientific">Lysobacter arseniciresistens ZS79</name>
    <dbReference type="NCBI Taxonomy" id="913325"/>
    <lineage>
        <taxon>Bacteria</taxon>
        <taxon>Pseudomonadati</taxon>
        <taxon>Pseudomonadota</taxon>
        <taxon>Gammaproteobacteria</taxon>
        <taxon>Lysobacterales</taxon>
        <taxon>Lysobacteraceae</taxon>
        <taxon>Novilysobacter</taxon>
    </lineage>
</organism>
<dbReference type="CDD" id="cd05325">
    <property type="entry name" value="carb_red_sniffer_like_SDR_c"/>
    <property type="match status" value="1"/>
</dbReference>
<evidence type="ECO:0000313" key="3">
    <source>
        <dbReference type="Proteomes" id="UP000029989"/>
    </source>
</evidence>
<protein>
    <submittedName>
        <fullName evidence="2">Short-chain dehydrogenase</fullName>
    </submittedName>
</protein>
<sequence length="223" mass="23215">MKTVLITGANRGIGLALARHYTARGDRVITACRQSSDALDATGARVEAGVDVTDDRALAALADRLGDTRIDVLLLNAGILGNESLGALDDAAFDSMRRQFEVNALGPLRVAQALEPRLADGAKVGIVTSRMGSVADNGSGGYYGYRASKAAVNAIGKSLALDLRPRGIAVFLLHPGYVATDMVGGTGDVSPEQSAAQLVERLDGLALEDSGSFWHANGTPLPW</sequence>
<dbReference type="EMBL" id="AVPT01000025">
    <property type="protein sequence ID" value="KGM54592.1"/>
    <property type="molecule type" value="Genomic_DNA"/>
</dbReference>
<dbReference type="SUPFAM" id="SSF51735">
    <property type="entry name" value="NAD(P)-binding Rossmann-fold domains"/>
    <property type="match status" value="1"/>
</dbReference>
<comment type="similarity">
    <text evidence="1">Belongs to the short-chain dehydrogenases/reductases (SDR) family.</text>
</comment>
<dbReference type="PRINTS" id="PR00081">
    <property type="entry name" value="GDHRDH"/>
</dbReference>
<proteinExistence type="inferred from homology"/>
<dbReference type="eggNOG" id="COG1028">
    <property type="taxonomic scope" value="Bacteria"/>
</dbReference>
<dbReference type="GO" id="GO:0016616">
    <property type="term" value="F:oxidoreductase activity, acting on the CH-OH group of donors, NAD or NADP as acceptor"/>
    <property type="evidence" value="ECO:0007669"/>
    <property type="project" value="TreeGrafter"/>
</dbReference>
<dbReference type="PANTHER" id="PTHR45458:SF1">
    <property type="entry name" value="SHORT CHAIN DEHYDROGENASE"/>
    <property type="match status" value="1"/>
</dbReference>
<evidence type="ECO:0000313" key="2">
    <source>
        <dbReference type="EMBL" id="KGM54592.1"/>
    </source>
</evidence>
<dbReference type="STRING" id="913325.N799_09190"/>
<evidence type="ECO:0000256" key="1">
    <source>
        <dbReference type="RuleBase" id="RU000363"/>
    </source>
</evidence>
<comment type="caution">
    <text evidence="2">The sequence shown here is derived from an EMBL/GenBank/DDBJ whole genome shotgun (WGS) entry which is preliminary data.</text>
</comment>
<dbReference type="PANTHER" id="PTHR45458">
    <property type="entry name" value="SHORT-CHAIN DEHYDROGENASE/REDUCTASE SDR"/>
    <property type="match status" value="1"/>
</dbReference>
<dbReference type="Gene3D" id="3.40.50.720">
    <property type="entry name" value="NAD(P)-binding Rossmann-like Domain"/>
    <property type="match status" value="1"/>
</dbReference>
<dbReference type="InterPro" id="IPR036291">
    <property type="entry name" value="NAD(P)-bd_dom_sf"/>
</dbReference>